<accession>A0A915PDG8</accession>
<sequence length="107" mass="11884">MKHGTEVPHKDISKANLHLISKVGALIIGIPKDLDDAEVLLPLQTLYILCMKEKIKNNGRGLEKDGSEAHTLTTHPITATLATPEMRTTPQQWPQQQQNPPMTKLSQ</sequence>
<dbReference type="WBParaSite" id="sdigi.contig11.g1205.t1">
    <property type="protein sequence ID" value="sdigi.contig11.g1205.t1"/>
    <property type="gene ID" value="sdigi.contig11.g1205"/>
</dbReference>
<reference evidence="3" key="1">
    <citation type="submission" date="2022-11" db="UniProtKB">
        <authorList>
            <consortium name="WormBaseParasite"/>
        </authorList>
    </citation>
    <scope>IDENTIFICATION</scope>
</reference>
<evidence type="ECO:0000313" key="2">
    <source>
        <dbReference type="Proteomes" id="UP000887581"/>
    </source>
</evidence>
<proteinExistence type="predicted"/>
<protein>
    <submittedName>
        <fullName evidence="3">Uncharacterized protein</fullName>
    </submittedName>
</protein>
<feature type="region of interest" description="Disordered" evidence="1">
    <location>
        <begin position="60"/>
        <end position="107"/>
    </location>
</feature>
<evidence type="ECO:0000256" key="1">
    <source>
        <dbReference type="SAM" id="MobiDB-lite"/>
    </source>
</evidence>
<dbReference type="Proteomes" id="UP000887581">
    <property type="component" value="Unplaced"/>
</dbReference>
<feature type="compositionally biased region" description="Low complexity" evidence="1">
    <location>
        <begin position="90"/>
        <end position="101"/>
    </location>
</feature>
<dbReference type="AlphaFoldDB" id="A0A915PDG8"/>
<evidence type="ECO:0000313" key="3">
    <source>
        <dbReference type="WBParaSite" id="sdigi.contig11.g1205.t1"/>
    </source>
</evidence>
<organism evidence="2 3">
    <name type="scientific">Setaria digitata</name>
    <dbReference type="NCBI Taxonomy" id="48799"/>
    <lineage>
        <taxon>Eukaryota</taxon>
        <taxon>Metazoa</taxon>
        <taxon>Ecdysozoa</taxon>
        <taxon>Nematoda</taxon>
        <taxon>Chromadorea</taxon>
        <taxon>Rhabditida</taxon>
        <taxon>Spirurina</taxon>
        <taxon>Spiruromorpha</taxon>
        <taxon>Filarioidea</taxon>
        <taxon>Setariidae</taxon>
        <taxon>Setaria</taxon>
    </lineage>
</organism>
<keyword evidence="2" id="KW-1185">Reference proteome</keyword>
<feature type="compositionally biased region" description="Polar residues" evidence="1">
    <location>
        <begin position="70"/>
        <end position="89"/>
    </location>
</feature>
<name>A0A915PDG8_9BILA</name>